<protein>
    <submittedName>
        <fullName evidence="4">Tudor domain-containing protein 15</fullName>
    </submittedName>
</protein>
<reference evidence="4" key="1">
    <citation type="submission" date="2025-08" db="UniProtKB">
        <authorList>
            <consortium name="RefSeq"/>
        </authorList>
    </citation>
    <scope>IDENTIFICATION</scope>
</reference>
<dbReference type="KEGG" id="muo:115464785"/>
<dbReference type="RefSeq" id="XP_030051001.1">
    <property type="nucleotide sequence ID" value="XM_030195141.1"/>
</dbReference>
<feature type="domain" description="Tudor" evidence="2">
    <location>
        <begin position="211"/>
        <end position="269"/>
    </location>
</feature>
<dbReference type="SUPFAM" id="SSF63748">
    <property type="entry name" value="Tudor/PWWP/MBT"/>
    <property type="match status" value="7"/>
</dbReference>
<dbReference type="InParanoid" id="A0A6P7XCP4"/>
<dbReference type="Pfam" id="PF00567">
    <property type="entry name" value="TUDOR"/>
    <property type="match status" value="7"/>
</dbReference>
<evidence type="ECO:0000313" key="4">
    <source>
        <dbReference type="RefSeq" id="XP_030051001.1"/>
    </source>
</evidence>
<evidence type="ECO:0000313" key="3">
    <source>
        <dbReference type="Proteomes" id="UP000515156"/>
    </source>
</evidence>
<feature type="domain" description="Tudor" evidence="2">
    <location>
        <begin position="1715"/>
        <end position="1773"/>
    </location>
</feature>
<feature type="domain" description="Tudor" evidence="2">
    <location>
        <begin position="940"/>
        <end position="999"/>
    </location>
</feature>
<feature type="region of interest" description="Disordered" evidence="1">
    <location>
        <begin position="1963"/>
        <end position="1983"/>
    </location>
</feature>
<dbReference type="GeneID" id="115464785"/>
<dbReference type="PANTHER" id="PTHR22948">
    <property type="entry name" value="TUDOR DOMAIN CONTAINING PROTEIN"/>
    <property type="match status" value="1"/>
</dbReference>
<dbReference type="PROSITE" id="PS50304">
    <property type="entry name" value="TUDOR"/>
    <property type="match status" value="7"/>
</dbReference>
<feature type="domain" description="Tudor" evidence="2">
    <location>
        <begin position="1269"/>
        <end position="1328"/>
    </location>
</feature>
<dbReference type="InterPro" id="IPR050621">
    <property type="entry name" value="Tudor_domain_containing"/>
</dbReference>
<dbReference type="OrthoDB" id="9995375at2759"/>
<sequence length="1983" mass="227141">MLRNMDSAHSLSKCRINMNLKISCVECHAKEVLVKFQGTYDTECEFDYHILQTELQCVPKIKDDIDVVEGNVEAVLPYQTILLEVPKIINHLIELKLGKYADGDLFHLIVEMSKESPEDLNSQMPDLLKQKISRTDISLKTNEILSRFQLAIDDLQPHLSVGTTERVKVTAAISPNRFYCQKLSWLQELQDLTSAMSLQYETISKENGLRCESFGTVCAARRKDGQWHRGVIEQLLFGDQVKVWFMDFGSSETVFSNYVYKLEPQFLLVPMMSFPCTLSCLNNQNEQIRNSQLKKLKQALLGQSIYAQIDLFSTREHIFHVTLHNEDLDIDNKHHLTNQLLPTFSSADRAKMFKDTAELKTRENRISYPSAFGVEEQGDYPAKGCLKILCRTVEMKVDSVHVAYVEYVLNPSNFWIRTDIYECEFLTMMRKISELYSTYGINDNILENPKPGLLCCARYTKDSHYYRAAVVEVLDSQITVYFLDFGNTETVPFYDVKILLPPFSELPALAMCCTLARTCPMEDIWIKSATDYFKMTVFGKEILVHVLTKRNNKYVVDVHLTETSEKSNVVALMVQAGFAEYWELKPGYCPPGRDLQNFKVHPQISDLRSKDKNPKKNKFICIGKMMSGTVNSCQVNSSEKPMARSENHTTSHLNWEHTLSNLSARTNYPVCSYKQHVFKPGTVLDVVCSHIISPGDFWCQLDSKLAELKTLMKEIQNYYNVSNEPYQPGQAGCVAKYLKDGKWYRASILKQVSKKEVEVMFVDYGYKMTVLVADLQAINHKFLHFEGQAFRCGLYNLIEPLYSEPLTWTREACRDFKSFVTNAPSGSLKCTIYALAVKSRKSLCNIVSLETPFIRADQFLIECGHAKSGLSTQLTSSMSLQSFYYSSFNLKIGSEEEVHITHIYSPGSFFYQLNKNTKTLDKLMTKIAEIGNRMQGQKWEGSRLSVCIAKYFEDGHFYRALAYPIESSSYVMVDFVDFGNKQMVEQHEVLPIPEEATEVFFTPMQAIKCCLSDLNENDFPVAVTKWFEENCLGKPLKAVLVSRDTGGQLAIELYDGCLQINTKIKDMLQVHGGELHNRDNKSVPKLTNEQNIQKVVESKTTESCFLKAESKNQINDELNKMHDQSISKNKKQLVPHTQDMVFQPVSVSKNENSFKSTGLNKGMGSHCEVTDWDAPLDSSVHEHFMESTTKHCTKEVHKKFEHEKDVTVPKYADIPQPNIDQNSKHKAFISHVNSPFCFYVHLAEDEDLIVQLADELNKITVYSVQNFSELSAGDVLLAEYTYDHALYRAVIKDIKSVNSFGVEFIDYGNSATVNNSQIYKLQRKFLTIPRFAVPCSLNGVNSTKPDEIWSKEITSYFTEKVTGQSVLCEFLQLHNGQWKVNIISNERSLGDELVQYQQSLELKKLLCVSKQCGLTDHTNLEQQESMSHKTSKEDELVKKSENNKCIIAQCTVLSNQVPYLRLKPGQLEKVQVLNFSDSGDFYVTFPRRARQSFHLTLLINKAVKRKDNILVAEYVQEGIQCLTKSEKKLEWFRSEVIKVYQDEKKILVFFMDHGFTEKVKISDIRMLSDDVKAIPRQIVACKWLFIEHVTKMSFGNIMNSFTNHEVKILFQSYLESICTWKVEIIIDGKLLMQYLNETSFEGEKTLHRKYTSPFQIVPWAELESYKQYYVFAATVITPSFFYIQLKDFLNAMETLCMLLCDLPEPENMPSLPPEFILIGSHCLIKHVSEDQWYRAEISGVSDHSVLLTLLDIGCTLCIPYYNVYTLKIIPEDIARVPRLVYCCSLTGAVPATGEHWTEEAIHFFQDHLNKDYLTFQFKEYNPEICLEVDLMSGQTNLADQLVGAGHAIYTKRSTVWLDASDCTKCSNKNDKGFQEIEKRHVLKLPRMKRDCVDSKILASDKRGNPPRSPFSRKLIVGKPLSINGVQLNRETSSHHVKRNAKGAQIFKEEEKETFSVQSDNLKCKDENGLYGTTELRTPKNDYR</sequence>
<feature type="domain" description="Tudor" evidence="2">
    <location>
        <begin position="448"/>
        <end position="506"/>
    </location>
</feature>
<dbReference type="CDD" id="cd20437">
    <property type="entry name" value="Tudor_TDRD15_rpt2"/>
    <property type="match status" value="1"/>
</dbReference>
<feature type="domain" description="Tudor" evidence="2">
    <location>
        <begin position="1514"/>
        <end position="1574"/>
    </location>
</feature>
<dbReference type="SMART" id="SM00333">
    <property type="entry name" value="TUDOR"/>
    <property type="match status" value="7"/>
</dbReference>
<dbReference type="PANTHER" id="PTHR22948:SF7">
    <property type="entry name" value="TUDOR DOMAIN-CONTAINING PROTEIN 15"/>
    <property type="match status" value="1"/>
</dbReference>
<evidence type="ECO:0000259" key="2">
    <source>
        <dbReference type="PROSITE" id="PS50304"/>
    </source>
</evidence>
<dbReference type="Proteomes" id="UP000515156">
    <property type="component" value="Chromosome 3"/>
</dbReference>
<proteinExistence type="predicted"/>
<dbReference type="CTD" id="100129278"/>
<evidence type="ECO:0000256" key="1">
    <source>
        <dbReference type="SAM" id="MobiDB-lite"/>
    </source>
</evidence>
<organism evidence="3 4">
    <name type="scientific">Microcaecilia unicolor</name>
    <dbReference type="NCBI Taxonomy" id="1415580"/>
    <lineage>
        <taxon>Eukaryota</taxon>
        <taxon>Metazoa</taxon>
        <taxon>Chordata</taxon>
        <taxon>Craniata</taxon>
        <taxon>Vertebrata</taxon>
        <taxon>Euteleostomi</taxon>
        <taxon>Amphibia</taxon>
        <taxon>Gymnophiona</taxon>
        <taxon>Siphonopidae</taxon>
        <taxon>Microcaecilia</taxon>
    </lineage>
</organism>
<feature type="domain" description="Tudor" evidence="2">
    <location>
        <begin position="726"/>
        <end position="785"/>
    </location>
</feature>
<accession>A0A6P7XCP4</accession>
<dbReference type="InterPro" id="IPR002999">
    <property type="entry name" value="Tudor"/>
</dbReference>
<gene>
    <name evidence="4" type="primary">TDRD15</name>
</gene>
<name>A0A6P7XCP4_9AMPH</name>
<keyword evidence="3" id="KW-1185">Reference proteome</keyword>
<dbReference type="Gene3D" id="2.40.50.90">
    <property type="match status" value="7"/>
</dbReference>
<dbReference type="InterPro" id="IPR047452">
    <property type="entry name" value="Tudor_TDRD15_rpt2"/>
</dbReference>
<dbReference type="Gene3D" id="2.30.30.140">
    <property type="match status" value="7"/>
</dbReference>
<dbReference type="InterPro" id="IPR035437">
    <property type="entry name" value="SNase_OB-fold_sf"/>
</dbReference>